<comment type="caution">
    <text evidence="2">The sequence shown here is derived from an EMBL/GenBank/DDBJ whole genome shotgun (WGS) entry which is preliminary data.</text>
</comment>
<keyword evidence="4" id="KW-1185">Reference proteome</keyword>
<dbReference type="EMBL" id="CAXAMM010020224">
    <property type="protein sequence ID" value="CAK9047481.1"/>
    <property type="molecule type" value="Genomic_DNA"/>
</dbReference>
<feature type="compositionally biased region" description="Basic and acidic residues" evidence="1">
    <location>
        <begin position="72"/>
        <end position="82"/>
    </location>
</feature>
<accession>A0ABP0M992</accession>
<reference evidence="2 4" key="1">
    <citation type="submission" date="2024-02" db="EMBL/GenBank/DDBJ databases">
        <authorList>
            <person name="Chen Y."/>
            <person name="Shah S."/>
            <person name="Dougan E. K."/>
            <person name="Thang M."/>
            <person name="Chan C."/>
        </authorList>
    </citation>
    <scope>NUCLEOTIDE SEQUENCE [LARGE SCALE GENOMIC DNA]</scope>
</reference>
<evidence type="ECO:0000256" key="1">
    <source>
        <dbReference type="SAM" id="MobiDB-lite"/>
    </source>
</evidence>
<proteinExistence type="predicted"/>
<dbReference type="EMBL" id="CAXAMM010020113">
    <property type="protein sequence ID" value="CAK9047287.1"/>
    <property type="molecule type" value="Genomic_DNA"/>
</dbReference>
<organism evidence="2 4">
    <name type="scientific">Durusdinium trenchii</name>
    <dbReference type="NCBI Taxonomy" id="1381693"/>
    <lineage>
        <taxon>Eukaryota</taxon>
        <taxon>Sar</taxon>
        <taxon>Alveolata</taxon>
        <taxon>Dinophyceae</taxon>
        <taxon>Suessiales</taxon>
        <taxon>Symbiodiniaceae</taxon>
        <taxon>Durusdinium</taxon>
    </lineage>
</organism>
<feature type="region of interest" description="Disordered" evidence="1">
    <location>
        <begin position="70"/>
        <end position="95"/>
    </location>
</feature>
<gene>
    <name evidence="2" type="ORF">SCF082_LOCUS26508</name>
    <name evidence="3" type="ORF">SCF082_LOCUS26590</name>
</gene>
<dbReference type="Proteomes" id="UP001642464">
    <property type="component" value="Unassembled WGS sequence"/>
</dbReference>
<sequence>MQSVEVNTRVELKHGDGKFHPIPEQLLVSLGGKSFLKIRPTSQVIVSLICGKAPKNSSLSSSAALASLIQQRNEKGQKRGSDGGEGAEVFQAGAKKRKVTKPEAGIKEDQIITIDVDGSNVEVLWNCGASRPSRFDLCVVLEPEALAAVFSKLQEDCQACFEASKRAYKKKETSKSNVSSQS</sequence>
<protein>
    <submittedName>
        <fullName evidence="2">Uncharacterized protein</fullName>
    </submittedName>
</protein>
<name>A0ABP0M992_9DINO</name>
<evidence type="ECO:0000313" key="4">
    <source>
        <dbReference type="Proteomes" id="UP001642464"/>
    </source>
</evidence>
<evidence type="ECO:0000313" key="2">
    <source>
        <dbReference type="EMBL" id="CAK9047287.1"/>
    </source>
</evidence>
<evidence type="ECO:0000313" key="3">
    <source>
        <dbReference type="EMBL" id="CAK9047481.1"/>
    </source>
</evidence>